<evidence type="ECO:0000313" key="2">
    <source>
        <dbReference type="Proteomes" id="UP000294513"/>
    </source>
</evidence>
<dbReference type="RefSeq" id="WP_131895471.1">
    <property type="nucleotide sequence ID" value="NZ_SMKU01000103.1"/>
</dbReference>
<sequence>MTHNDASTRRIARATQALEAYEQTVFPNEPSLLQHDPLYTEAFLSALICDLEHYATGQGITFSGVLSTARSINAEEVAEQTPTRPTAKYG</sequence>
<dbReference type="Proteomes" id="UP000294513">
    <property type="component" value="Unassembled WGS sequence"/>
</dbReference>
<accession>A0A4R5BKI0</accession>
<gene>
    <name evidence="1" type="ORF">E1298_20130</name>
</gene>
<comment type="caution">
    <text evidence="1">The sequence shown here is derived from an EMBL/GenBank/DDBJ whole genome shotgun (WGS) entry which is preliminary data.</text>
</comment>
<reference evidence="1 2" key="1">
    <citation type="submission" date="2019-03" db="EMBL/GenBank/DDBJ databases">
        <title>Draft genome sequences of novel Actinobacteria.</title>
        <authorList>
            <person name="Sahin N."/>
            <person name="Ay H."/>
            <person name="Saygin H."/>
        </authorList>
    </citation>
    <scope>NUCLEOTIDE SEQUENCE [LARGE SCALE GENOMIC DNA]</scope>
    <source>
        <strain evidence="1 2">H3C3</strain>
    </source>
</reference>
<keyword evidence="2" id="KW-1185">Reference proteome</keyword>
<proteinExistence type="predicted"/>
<name>A0A4R5BKI0_9ACTN</name>
<dbReference type="AlphaFoldDB" id="A0A4R5BKI0"/>
<dbReference type="EMBL" id="SMKU01000103">
    <property type="protein sequence ID" value="TDD84312.1"/>
    <property type="molecule type" value="Genomic_DNA"/>
</dbReference>
<protein>
    <submittedName>
        <fullName evidence="1">Uncharacterized protein</fullName>
    </submittedName>
</protein>
<evidence type="ECO:0000313" key="1">
    <source>
        <dbReference type="EMBL" id="TDD84312.1"/>
    </source>
</evidence>
<organism evidence="1 2">
    <name type="scientific">Actinomadura rubrisoli</name>
    <dbReference type="NCBI Taxonomy" id="2530368"/>
    <lineage>
        <taxon>Bacteria</taxon>
        <taxon>Bacillati</taxon>
        <taxon>Actinomycetota</taxon>
        <taxon>Actinomycetes</taxon>
        <taxon>Streptosporangiales</taxon>
        <taxon>Thermomonosporaceae</taxon>
        <taxon>Actinomadura</taxon>
    </lineage>
</organism>
<dbReference type="OrthoDB" id="3468152at2"/>